<sequence>MKSVIKKDLAYAYQIISYLGLDDHTYTHLSARAEDHYYIYPFGMRFSEVHENCLMKISFVGEVIEGKEYQYNKTGYVIHGSIYQKRPDIKAIFHLHTPAIVAVASIKGGLLSMSQWALHFYNRVSYHKYDSLALNSAQGDKIVRDLKDNSVMMMENHGAIICGRTIWEAMFYTYHLEQACKTQCLILSMNQPVNLPREEICFKAASDLLSFEEDIGMRDWQAWKRLIDSNCKLSERK</sequence>
<dbReference type="InterPro" id="IPR051017">
    <property type="entry name" value="Aldolase-II_Adducin_sf"/>
</dbReference>
<comment type="caution">
    <text evidence="3">The sequence shown here is derived from an EMBL/GenBank/DDBJ whole genome shotgun (WGS) entry which is preliminary data.</text>
</comment>
<gene>
    <name evidence="3" type="ORF">sL5_06290</name>
</gene>
<evidence type="ECO:0000313" key="3">
    <source>
        <dbReference type="EMBL" id="GHM59636.1"/>
    </source>
</evidence>
<dbReference type="GO" id="GO:0051015">
    <property type="term" value="F:actin filament binding"/>
    <property type="evidence" value="ECO:0007669"/>
    <property type="project" value="TreeGrafter"/>
</dbReference>
<dbReference type="GO" id="GO:0005856">
    <property type="term" value="C:cytoskeleton"/>
    <property type="evidence" value="ECO:0007669"/>
    <property type="project" value="TreeGrafter"/>
</dbReference>
<accession>A0A8J3HWM8</accession>
<proteinExistence type="inferred from homology"/>
<protein>
    <submittedName>
        <fullName evidence="3">Aldolase class 2 protein</fullName>
    </submittedName>
</protein>
<dbReference type="Proteomes" id="UP000637906">
    <property type="component" value="Unassembled WGS sequence"/>
</dbReference>
<name>A0A8J3HWM8_9RICK</name>
<evidence type="ECO:0000313" key="4">
    <source>
        <dbReference type="Proteomes" id="UP000637906"/>
    </source>
</evidence>
<dbReference type="InterPro" id="IPR036409">
    <property type="entry name" value="Aldolase_II/adducin_N_sf"/>
</dbReference>
<dbReference type="PANTHER" id="PTHR10672">
    <property type="entry name" value="ADDUCIN"/>
    <property type="match status" value="1"/>
</dbReference>
<dbReference type="AlphaFoldDB" id="A0A8J3HWM8"/>
<dbReference type="PANTHER" id="PTHR10672:SF3">
    <property type="entry name" value="PROTEIN HU-LI TAI SHAO"/>
    <property type="match status" value="1"/>
</dbReference>
<dbReference type="NCBIfam" id="NF005186">
    <property type="entry name" value="PRK06661.1"/>
    <property type="match status" value="1"/>
</dbReference>
<dbReference type="NCBIfam" id="NF005451">
    <property type="entry name" value="PRK07044.1"/>
    <property type="match status" value="1"/>
</dbReference>
<reference evidence="3 4" key="1">
    <citation type="journal article" date="2021" name="Microb. Ecol.">
        <title>Candidatus Mesenet longicola: Novel Endosymbionts of Brontispa longissima that Induce Cytoplasmic Incompatibility.</title>
        <authorList>
            <person name="Takano S."/>
            <person name="Gotoh Y."/>
            <person name="Hayashi T."/>
        </authorList>
    </citation>
    <scope>NUCLEOTIDE SEQUENCE [LARGE SCALE GENOMIC DNA]</scope>
    <source>
        <strain evidence="3">L5</strain>
    </source>
</reference>
<organism evidence="3 4">
    <name type="scientific">Candidatus Mesenet longicola</name>
    <dbReference type="NCBI Taxonomy" id="1892558"/>
    <lineage>
        <taxon>Bacteria</taxon>
        <taxon>Pseudomonadati</taxon>
        <taxon>Pseudomonadota</taxon>
        <taxon>Alphaproteobacteria</taxon>
        <taxon>Rickettsiales</taxon>
        <taxon>Anaplasmataceae</taxon>
        <taxon>Candidatus Mesenet</taxon>
    </lineage>
</organism>
<dbReference type="Pfam" id="PF00596">
    <property type="entry name" value="Aldolase_II"/>
    <property type="match status" value="1"/>
</dbReference>
<evidence type="ECO:0000256" key="1">
    <source>
        <dbReference type="ARBA" id="ARBA00037961"/>
    </source>
</evidence>
<feature type="domain" description="Class II aldolase/adducin N-terminal" evidence="2">
    <location>
        <begin position="7"/>
        <end position="184"/>
    </location>
</feature>
<evidence type="ECO:0000259" key="2">
    <source>
        <dbReference type="SMART" id="SM01007"/>
    </source>
</evidence>
<dbReference type="InterPro" id="IPR001303">
    <property type="entry name" value="Aldolase_II/adducin_N"/>
</dbReference>
<dbReference type="SMART" id="SM01007">
    <property type="entry name" value="Aldolase_II"/>
    <property type="match status" value="1"/>
</dbReference>
<keyword evidence="4" id="KW-1185">Reference proteome</keyword>
<dbReference type="EMBL" id="BNGU01000023">
    <property type="protein sequence ID" value="GHM59636.1"/>
    <property type="molecule type" value="Genomic_DNA"/>
</dbReference>
<comment type="similarity">
    <text evidence="1">Belongs to the aldolase class II family.</text>
</comment>
<dbReference type="Gene3D" id="3.40.225.10">
    <property type="entry name" value="Class II aldolase/adducin N-terminal domain"/>
    <property type="match status" value="1"/>
</dbReference>
<dbReference type="SUPFAM" id="SSF53639">
    <property type="entry name" value="AraD/HMP-PK domain-like"/>
    <property type="match status" value="1"/>
</dbReference>